<dbReference type="Pfam" id="PF23733">
    <property type="entry name" value="GRXCR1-2_C"/>
    <property type="match status" value="1"/>
</dbReference>
<evidence type="ECO:0000313" key="3">
    <source>
        <dbReference type="Proteomes" id="UP000315295"/>
    </source>
</evidence>
<evidence type="ECO:0000313" key="2">
    <source>
        <dbReference type="EMBL" id="TQD76903.1"/>
    </source>
</evidence>
<dbReference type="PANTHER" id="PTHR45669:SF14">
    <property type="entry name" value="EMB|CAB81925.1-RELATED"/>
    <property type="match status" value="1"/>
</dbReference>
<evidence type="ECO:0000259" key="1">
    <source>
        <dbReference type="Pfam" id="PF00462"/>
    </source>
</evidence>
<dbReference type="Proteomes" id="UP000315295">
    <property type="component" value="Unassembled WGS sequence"/>
</dbReference>
<dbReference type="CDD" id="cd03031">
    <property type="entry name" value="GRX_GRX_like"/>
    <property type="match status" value="1"/>
</dbReference>
<dbReference type="EMBL" id="VIEB01001004">
    <property type="protein sequence ID" value="TQD76903.1"/>
    <property type="molecule type" value="Genomic_DNA"/>
</dbReference>
<dbReference type="Gene3D" id="3.40.30.10">
    <property type="entry name" value="Glutaredoxin"/>
    <property type="match status" value="1"/>
</dbReference>
<accession>A0A540KRP6</accession>
<dbReference type="AlphaFoldDB" id="A0A540KRP6"/>
<comment type="caution">
    <text evidence="2">The sequence shown here is derived from an EMBL/GenBank/DDBJ whole genome shotgun (WGS) entry which is preliminary data.</text>
</comment>
<dbReference type="InterPro" id="IPR002109">
    <property type="entry name" value="Glutaredoxin"/>
</dbReference>
<organism evidence="2 3">
    <name type="scientific">Malus baccata</name>
    <name type="common">Siberian crab apple</name>
    <name type="synonym">Pyrus baccata</name>
    <dbReference type="NCBI Taxonomy" id="106549"/>
    <lineage>
        <taxon>Eukaryota</taxon>
        <taxon>Viridiplantae</taxon>
        <taxon>Streptophyta</taxon>
        <taxon>Embryophyta</taxon>
        <taxon>Tracheophyta</taxon>
        <taxon>Spermatophyta</taxon>
        <taxon>Magnoliopsida</taxon>
        <taxon>eudicotyledons</taxon>
        <taxon>Gunneridae</taxon>
        <taxon>Pentapetalae</taxon>
        <taxon>rosids</taxon>
        <taxon>fabids</taxon>
        <taxon>Rosales</taxon>
        <taxon>Rosaceae</taxon>
        <taxon>Amygdaloideae</taxon>
        <taxon>Maleae</taxon>
        <taxon>Malus</taxon>
    </lineage>
</organism>
<dbReference type="PROSITE" id="PS51354">
    <property type="entry name" value="GLUTAREDOXIN_2"/>
    <property type="match status" value="1"/>
</dbReference>
<dbReference type="PANTHER" id="PTHR45669">
    <property type="entry name" value="GLUTAREDOXIN DOMAIN-CONTAINING CYSTEINE-RICH PROTEIN CG12206-RELATED"/>
    <property type="match status" value="1"/>
</dbReference>
<proteinExistence type="predicted"/>
<dbReference type="STRING" id="106549.A0A540KRP6"/>
<gene>
    <name evidence="2" type="ORF">C1H46_037570</name>
</gene>
<name>A0A540KRP6_MALBA</name>
<keyword evidence="3" id="KW-1185">Reference proteome</keyword>
<dbReference type="InterPro" id="IPR036249">
    <property type="entry name" value="Thioredoxin-like_sf"/>
</dbReference>
<protein>
    <recommendedName>
        <fullName evidence="1">Glutaredoxin domain-containing protein</fullName>
    </recommendedName>
</protein>
<sequence length="291" mass="32898">MRSYHMPFQEPKQKSEMKGIRGKFLKKLKAIPTINTLKHGLLFQLDPAEKFANPNHQTLSQLVRKNEDCQKKNTLSAELVFKELKDGDTGLGSNVCKENITAPSMETKETVMEDDIFHDAEDDDELPSLLEFEEKCPPGGGDCVVLYSTSVTGVRKTFEDCKAIRFLLESFKVPVYERDLSMHMEFREELWRIFGGRVIPPRLFIKGRYIGGAEEVTALHEQGKLKKLFEGIPIDLSSSPCTGCANVRFVVCFNCNGSRKVFTDGDHENDELCIRCPECNENGLIKCSICC</sequence>
<reference evidence="2 3" key="1">
    <citation type="journal article" date="2019" name="G3 (Bethesda)">
        <title>Sequencing of a Wild Apple (Malus baccata) Genome Unravels the Differences Between Cultivated and Wild Apple Species Regarding Disease Resistance and Cold Tolerance.</title>
        <authorList>
            <person name="Chen X."/>
        </authorList>
    </citation>
    <scope>NUCLEOTIDE SEQUENCE [LARGE SCALE GENOMIC DNA]</scope>
    <source>
        <strain evidence="3">cv. Shandingzi</strain>
        <tissue evidence="2">Leaves</tissue>
    </source>
</reference>
<dbReference type="SUPFAM" id="SSF52833">
    <property type="entry name" value="Thioredoxin-like"/>
    <property type="match status" value="1"/>
</dbReference>
<feature type="domain" description="Glutaredoxin" evidence="1">
    <location>
        <begin position="144"/>
        <end position="210"/>
    </location>
</feature>
<dbReference type="Pfam" id="PF00462">
    <property type="entry name" value="Glutaredoxin"/>
    <property type="match status" value="1"/>
</dbReference>